<gene>
    <name evidence="1" type="ORF">FOL47_002883</name>
</gene>
<protein>
    <submittedName>
        <fullName evidence="1">Uncharacterized protein</fullName>
    </submittedName>
</protein>
<dbReference type="Proteomes" id="UP000591131">
    <property type="component" value="Unassembled WGS sequence"/>
</dbReference>
<comment type="caution">
    <text evidence="1">The sequence shown here is derived from an EMBL/GenBank/DDBJ whole genome shotgun (WGS) entry which is preliminary data.</text>
</comment>
<dbReference type="EMBL" id="JAAPAO010001843">
    <property type="protein sequence ID" value="KAF4648720.1"/>
    <property type="molecule type" value="Genomic_DNA"/>
</dbReference>
<accession>A0A7J6KNT9</accession>
<keyword evidence="2" id="KW-1185">Reference proteome</keyword>
<organism evidence="1 2">
    <name type="scientific">Perkinsus chesapeaki</name>
    <name type="common">Clam parasite</name>
    <name type="synonym">Perkinsus andrewsi</name>
    <dbReference type="NCBI Taxonomy" id="330153"/>
    <lineage>
        <taxon>Eukaryota</taxon>
        <taxon>Sar</taxon>
        <taxon>Alveolata</taxon>
        <taxon>Perkinsozoa</taxon>
        <taxon>Perkinsea</taxon>
        <taxon>Perkinsida</taxon>
        <taxon>Perkinsidae</taxon>
        <taxon>Perkinsus</taxon>
    </lineage>
</organism>
<feature type="non-terminal residue" evidence="1">
    <location>
        <position position="1"/>
    </location>
</feature>
<evidence type="ECO:0000313" key="2">
    <source>
        <dbReference type="Proteomes" id="UP000591131"/>
    </source>
</evidence>
<sequence>VPTALLDDSDLANFDAHFNNLLDLRLQEGIVTARDGYQILCLPAVFDGGSFHSNSFPGSSLAMTRSSTFRERAAQILFANRNSGILAGAVYGVTDNANTTKEW</sequence>
<name>A0A7J6KNT9_PERCH</name>
<proteinExistence type="predicted"/>
<evidence type="ECO:0000313" key="1">
    <source>
        <dbReference type="EMBL" id="KAF4648720.1"/>
    </source>
</evidence>
<dbReference type="AlphaFoldDB" id="A0A7J6KNT9"/>
<reference evidence="1 2" key="1">
    <citation type="submission" date="2020-04" db="EMBL/GenBank/DDBJ databases">
        <title>Perkinsus chesapeaki whole genome sequence.</title>
        <authorList>
            <person name="Bogema D.R."/>
        </authorList>
    </citation>
    <scope>NUCLEOTIDE SEQUENCE [LARGE SCALE GENOMIC DNA]</scope>
    <source>
        <strain evidence="1">ATCC PRA-425</strain>
    </source>
</reference>